<dbReference type="SUPFAM" id="SSF53756">
    <property type="entry name" value="UDP-Glycosyltransferase/glycogen phosphorylase"/>
    <property type="match status" value="1"/>
</dbReference>
<dbReference type="Gene3D" id="3.40.50.2000">
    <property type="entry name" value="Glycogen Phosphorylase B"/>
    <property type="match status" value="2"/>
</dbReference>
<comment type="caution">
    <text evidence="2">The sequence shown here is derived from an EMBL/GenBank/DDBJ whole genome shotgun (WGS) entry which is preliminary data.</text>
</comment>
<reference evidence="2" key="1">
    <citation type="journal article" date="2019" name="PLoS Negl. Trop. Dis.">
        <title>Revisiting the worldwide diversity of Leptospira species in the environment.</title>
        <authorList>
            <person name="Vincent A.T."/>
            <person name="Schiettekatte O."/>
            <person name="Bourhy P."/>
            <person name="Veyrier F.J."/>
            <person name="Picardeau M."/>
        </authorList>
    </citation>
    <scope>NUCLEOTIDE SEQUENCE [LARGE SCALE GENOMIC DNA]</scope>
    <source>
        <strain evidence="2">201800299</strain>
    </source>
</reference>
<keyword evidence="2" id="KW-0808">Transferase</keyword>
<dbReference type="InterPro" id="IPR001296">
    <property type="entry name" value="Glyco_trans_1"/>
</dbReference>
<feature type="domain" description="Glycosyl transferase family 1" evidence="1">
    <location>
        <begin position="229"/>
        <end position="400"/>
    </location>
</feature>
<dbReference type="RefSeq" id="WP_135593062.1">
    <property type="nucleotide sequence ID" value="NZ_RQEZ01000048.1"/>
</dbReference>
<evidence type="ECO:0000313" key="2">
    <source>
        <dbReference type="EMBL" id="TGK30906.1"/>
    </source>
</evidence>
<sequence>MKVCLVGTNDSAGGAAKAMYRIHRGLLSVGVSSNILCRFKNGKDDSVEAISRSLTSRSGKNLFTQISLDLIHSYLGKNRTSVSNTLFSYPYPGVDIFDHPIVRGCDVVNLHWVSYFLSPINIHNLLNSNKPIVWTLHDESPYTGGCHYTAGCDRFGSDCAQCPQILSDNSTIPKSNLADKIELFSDRISVIAPSRWIYKRAKSSAIFKNSRITCIPNPIDAEIYNPYSREQKRHELGFSEDVFVLLFGANSAAEKRKGFTALLSALRYCNEDESWRRFVESGKIHFLFFGNPAEELKNLNIPYTDLGAVENESALAEIYSAADVFVLPSLEDNLPNTMLESLACETPVIAFPIGGVGDVVEEGVTGYLSDGLGPEALALKILESLKNSDRRKTMGKKGREIMLRDYSYKSQAERYVTAFSEHVRTLGTTATSSKYRFDDVGPNTLKNWKYIKREVGFGVFDLSMARLLIGRLLSKIVRFRILSR</sequence>
<protein>
    <submittedName>
        <fullName evidence="2">Glycosyltransferase</fullName>
    </submittedName>
</protein>
<dbReference type="AlphaFoldDB" id="A0A5F1YSS3"/>
<proteinExistence type="predicted"/>
<accession>A0A5F1YSS3</accession>
<dbReference type="PANTHER" id="PTHR12526">
    <property type="entry name" value="GLYCOSYLTRANSFERASE"/>
    <property type="match status" value="1"/>
</dbReference>
<dbReference type="Pfam" id="PF00534">
    <property type="entry name" value="Glycos_transf_1"/>
    <property type="match status" value="1"/>
</dbReference>
<evidence type="ECO:0000313" key="3">
    <source>
        <dbReference type="Proteomes" id="UP000298277"/>
    </source>
</evidence>
<name>A0A5F1YSS3_9LEPT</name>
<dbReference type="EMBL" id="RQFA01000066">
    <property type="protein sequence ID" value="TGK30906.1"/>
    <property type="molecule type" value="Genomic_DNA"/>
</dbReference>
<organism evidence="2 3">
    <name type="scientific">Leptospira gomenensis</name>
    <dbReference type="NCBI Taxonomy" id="2484974"/>
    <lineage>
        <taxon>Bacteria</taxon>
        <taxon>Pseudomonadati</taxon>
        <taxon>Spirochaetota</taxon>
        <taxon>Spirochaetia</taxon>
        <taxon>Leptospirales</taxon>
        <taxon>Leptospiraceae</taxon>
        <taxon>Leptospira</taxon>
    </lineage>
</organism>
<dbReference type="Proteomes" id="UP000298277">
    <property type="component" value="Unassembled WGS sequence"/>
</dbReference>
<dbReference type="GO" id="GO:0016757">
    <property type="term" value="F:glycosyltransferase activity"/>
    <property type="evidence" value="ECO:0007669"/>
    <property type="project" value="InterPro"/>
</dbReference>
<dbReference type="OrthoDB" id="9768685at2"/>
<gene>
    <name evidence="2" type="ORF">EHQ17_14370</name>
</gene>
<evidence type="ECO:0000259" key="1">
    <source>
        <dbReference type="Pfam" id="PF00534"/>
    </source>
</evidence>
<keyword evidence="3" id="KW-1185">Reference proteome</keyword>